<evidence type="ECO:0000313" key="4">
    <source>
        <dbReference type="Proteomes" id="UP000006671"/>
    </source>
</evidence>
<dbReference type="EMBL" id="GG738850">
    <property type="protein sequence ID" value="EFC48591.1"/>
    <property type="molecule type" value="Genomic_DNA"/>
</dbReference>
<feature type="region of interest" description="Disordered" evidence="2">
    <location>
        <begin position="146"/>
        <end position="181"/>
    </location>
</feature>
<accession>D2V384</accession>
<evidence type="ECO:0000256" key="1">
    <source>
        <dbReference type="SAM" id="Coils"/>
    </source>
</evidence>
<dbReference type="AlphaFoldDB" id="D2V384"/>
<gene>
    <name evidence="3" type="ORF">NAEGRDRAFT_46343</name>
</gene>
<organism evidence="4">
    <name type="scientific">Naegleria gruberi</name>
    <name type="common">Amoeba</name>
    <dbReference type="NCBI Taxonomy" id="5762"/>
    <lineage>
        <taxon>Eukaryota</taxon>
        <taxon>Discoba</taxon>
        <taxon>Heterolobosea</taxon>
        <taxon>Tetramitia</taxon>
        <taxon>Eutetramitia</taxon>
        <taxon>Vahlkampfiidae</taxon>
        <taxon>Naegleria</taxon>
    </lineage>
</organism>
<keyword evidence="1" id="KW-0175">Coiled coil</keyword>
<dbReference type="Proteomes" id="UP000006671">
    <property type="component" value="Unassembled WGS sequence"/>
</dbReference>
<dbReference type="VEuPathDB" id="AmoebaDB:NAEGRDRAFT_46343"/>
<reference evidence="3 4" key="1">
    <citation type="journal article" date="2010" name="Cell">
        <title>The genome of Naegleria gruberi illuminates early eukaryotic versatility.</title>
        <authorList>
            <person name="Fritz-Laylin L.K."/>
            <person name="Prochnik S.E."/>
            <person name="Ginger M.L."/>
            <person name="Dacks J.B."/>
            <person name="Carpenter M.L."/>
            <person name="Field M.C."/>
            <person name="Kuo A."/>
            <person name="Paredez A."/>
            <person name="Chapman J."/>
            <person name="Pham J."/>
            <person name="Shu S."/>
            <person name="Neupane R."/>
            <person name="Cipriano M."/>
            <person name="Mancuso J."/>
            <person name="Tu H."/>
            <person name="Salamov A."/>
            <person name="Lindquist E."/>
            <person name="Shapiro H."/>
            <person name="Lucas S."/>
            <person name="Grigoriev I.V."/>
            <person name="Cande W.Z."/>
            <person name="Fulton C."/>
            <person name="Rokhsar D.S."/>
            <person name="Dawson S.C."/>
        </authorList>
    </citation>
    <scope>NUCLEOTIDE SEQUENCE [LARGE SCALE GENOMIC DNA]</scope>
    <source>
        <strain evidence="3 4">NEG-M</strain>
    </source>
</reference>
<feature type="compositionally biased region" description="Polar residues" evidence="2">
    <location>
        <begin position="154"/>
        <end position="167"/>
    </location>
</feature>
<evidence type="ECO:0000313" key="3">
    <source>
        <dbReference type="EMBL" id="EFC48591.1"/>
    </source>
</evidence>
<evidence type="ECO:0000256" key="2">
    <source>
        <dbReference type="SAM" id="MobiDB-lite"/>
    </source>
</evidence>
<keyword evidence="4" id="KW-1185">Reference proteome</keyword>
<dbReference type="KEGG" id="ngr:NAEGRDRAFT_46343"/>
<sequence length="181" mass="20908">MSSIFSRSASLAHLDSQTVTSLNELKLETRKNYRKTTTENVFSHPSYREMIADIVRAKEEVTERKLAQRRAQEEEIRRKEEEERIQAEELRKELAKVKVPVNNRKNLFSNRMQSRKDSQDFTPLIISKNVESLDLIKVSSNSSKIILRERPRRNTTPVPLQSNTENESAAPITPPSPGDFK</sequence>
<dbReference type="GeneID" id="8862335"/>
<feature type="compositionally biased region" description="Pro residues" evidence="2">
    <location>
        <begin position="172"/>
        <end position="181"/>
    </location>
</feature>
<name>D2V384_NAEGR</name>
<protein>
    <submittedName>
        <fullName evidence="3">Predicted protein</fullName>
    </submittedName>
</protein>
<feature type="coiled-coil region" evidence="1">
    <location>
        <begin position="62"/>
        <end position="98"/>
    </location>
</feature>
<dbReference type="InParanoid" id="D2V384"/>
<dbReference type="RefSeq" id="XP_002681335.1">
    <property type="nucleotide sequence ID" value="XM_002681289.1"/>
</dbReference>
<proteinExistence type="predicted"/>